<keyword evidence="5" id="KW-1185">Reference proteome</keyword>
<keyword evidence="2" id="KW-0472">Membrane</keyword>
<dbReference type="OMA" id="EIATIEC"/>
<name>F7VMK2_SORMK</name>
<evidence type="ECO:0000313" key="4">
    <source>
        <dbReference type="EMBL" id="CCC07183.1"/>
    </source>
</evidence>
<dbReference type="AlphaFoldDB" id="F7VMK2"/>
<gene>
    <name evidence="4" type="ORF">SMAC_08564</name>
</gene>
<evidence type="ECO:0000313" key="5">
    <source>
        <dbReference type="Proteomes" id="UP000001881"/>
    </source>
</evidence>
<dbReference type="OrthoDB" id="4276610at2759"/>
<feature type="compositionally biased region" description="Low complexity" evidence="1">
    <location>
        <begin position="208"/>
        <end position="224"/>
    </location>
</feature>
<dbReference type="InParanoid" id="F7VMK2"/>
<feature type="region of interest" description="Disordered" evidence="1">
    <location>
        <begin position="105"/>
        <end position="128"/>
    </location>
</feature>
<organism evidence="4 5">
    <name type="scientific">Sordaria macrospora (strain ATCC MYA-333 / DSM 997 / K(L3346) / K-hell)</name>
    <dbReference type="NCBI Taxonomy" id="771870"/>
    <lineage>
        <taxon>Eukaryota</taxon>
        <taxon>Fungi</taxon>
        <taxon>Dikarya</taxon>
        <taxon>Ascomycota</taxon>
        <taxon>Pezizomycotina</taxon>
        <taxon>Sordariomycetes</taxon>
        <taxon>Sordariomycetidae</taxon>
        <taxon>Sordariales</taxon>
        <taxon>Sordariaceae</taxon>
        <taxon>Sordaria</taxon>
    </lineage>
</organism>
<protein>
    <submittedName>
        <fullName evidence="4">WGS project CABT00000000 data, contig 2.2</fullName>
    </submittedName>
</protein>
<evidence type="ECO:0000256" key="2">
    <source>
        <dbReference type="SAM" id="Phobius"/>
    </source>
</evidence>
<feature type="region of interest" description="Disordered" evidence="1">
    <location>
        <begin position="204"/>
        <end position="276"/>
    </location>
</feature>
<evidence type="ECO:0000259" key="3">
    <source>
        <dbReference type="Pfam" id="PF23155"/>
    </source>
</evidence>
<dbReference type="VEuPathDB" id="FungiDB:SMAC_08564"/>
<keyword evidence="2" id="KW-1133">Transmembrane helix</keyword>
<feature type="compositionally biased region" description="Low complexity" evidence="1">
    <location>
        <begin position="105"/>
        <end position="125"/>
    </location>
</feature>
<proteinExistence type="predicted"/>
<accession>F7VMK2</accession>
<dbReference type="eggNOG" id="ENOG502RW2C">
    <property type="taxonomic scope" value="Eukaryota"/>
</dbReference>
<dbReference type="Pfam" id="PF23155">
    <property type="entry name" value="DUF7053"/>
    <property type="match status" value="1"/>
</dbReference>
<sequence>MAQRQQLTPTPYENSKSRHDLRLSSYHLLDNIGAVYYYILVVPLLLPYISNDPYVKVKRRPLQPLKLASALLSALHAYVPLITANPYLKTYQSLPLPSSSVPSPAFSDSTHLLPTPPSLTDDPQFFQPPGPDGFNPQSYLITDSVPLLPLPDWLGGGSLLGSKEVSVPCTFQSFGYGVRCKAVAAAGVVVRSSYEVRHRYRPKPAPQLPAQVQSQAQAQAQTPQNNGQERQGRESNEGLGQGLRAGLRKGGSDDIANHKSNSRPNSSPTGGQGGKKLLINKVTGTSIENYEYELVEIATIECPAIVRPFVKAKFEKGHQEVLQRVVDRVVAGWMEELRSSKGTGTAWGEGRGQGRGRTLLQEIQQQG</sequence>
<feature type="compositionally biased region" description="Polar residues" evidence="1">
    <location>
        <begin position="258"/>
        <end position="269"/>
    </location>
</feature>
<dbReference type="InterPro" id="IPR055481">
    <property type="entry name" value="DUF7053"/>
</dbReference>
<feature type="region of interest" description="Disordered" evidence="1">
    <location>
        <begin position="341"/>
        <end position="367"/>
    </location>
</feature>
<comment type="caution">
    <text evidence="4">The sequence shown here is derived from an EMBL/GenBank/DDBJ whole genome shotgun (WGS) entry which is preliminary data.</text>
</comment>
<feature type="domain" description="DUF7053" evidence="3">
    <location>
        <begin position="69"/>
        <end position="206"/>
    </location>
</feature>
<dbReference type="STRING" id="771870.F7VMK2"/>
<feature type="transmembrane region" description="Helical" evidence="2">
    <location>
        <begin position="35"/>
        <end position="55"/>
    </location>
</feature>
<dbReference type="HOGENOM" id="CLU_837011_0_0_1"/>
<reference evidence="4 5" key="1">
    <citation type="journal article" date="2010" name="PLoS Genet.">
        <title>De novo assembly of a 40 Mb eukaryotic genome from short sequence reads: Sordaria macrospora, a model organism for fungal morphogenesis.</title>
        <authorList>
            <person name="Nowrousian M."/>
            <person name="Stajich J."/>
            <person name="Chu M."/>
            <person name="Engh I."/>
            <person name="Espagne E."/>
            <person name="Halliday K."/>
            <person name="Kamerewerd J."/>
            <person name="Kempken F."/>
            <person name="Knab B."/>
            <person name="Kuo H.C."/>
            <person name="Osiewacz H.D."/>
            <person name="Poeggeler S."/>
            <person name="Read N."/>
            <person name="Seiler S."/>
            <person name="Smith K."/>
            <person name="Zickler D."/>
            <person name="Kueck U."/>
            <person name="Freitag M."/>
        </authorList>
    </citation>
    <scope>NUCLEOTIDE SEQUENCE [LARGE SCALE GENOMIC DNA]</scope>
    <source>
        <strain evidence="5">ATCC MYA-333 / DSM 997 / K(L3346) / K-hell</strain>
        <tissue evidence="4">Mycelium</tissue>
    </source>
</reference>
<keyword evidence="2" id="KW-0812">Transmembrane</keyword>
<feature type="compositionally biased region" description="Gly residues" evidence="1">
    <location>
        <begin position="345"/>
        <end position="355"/>
    </location>
</feature>
<dbReference type="Proteomes" id="UP000001881">
    <property type="component" value="Unassembled WGS sequence"/>
</dbReference>
<evidence type="ECO:0000256" key="1">
    <source>
        <dbReference type="SAM" id="MobiDB-lite"/>
    </source>
</evidence>
<dbReference type="EMBL" id="CABT02000002">
    <property type="protein sequence ID" value="CCC07183.1"/>
    <property type="molecule type" value="Genomic_DNA"/>
</dbReference>